<reference evidence="2 3" key="1">
    <citation type="submission" date="2016-10" db="EMBL/GenBank/DDBJ databases">
        <authorList>
            <person name="de Groot N.N."/>
        </authorList>
    </citation>
    <scope>NUCLEOTIDE SEQUENCE [LARGE SCALE GENOMIC DNA]</scope>
    <source>
        <strain evidence="2 3">DSM 16199</strain>
    </source>
</reference>
<gene>
    <name evidence="2" type="ORF">SAMN04488004_105180</name>
</gene>
<dbReference type="Proteomes" id="UP000199550">
    <property type="component" value="Unassembled WGS sequence"/>
</dbReference>
<name>A0A1I4DY18_9RHOB</name>
<feature type="transmembrane region" description="Helical" evidence="1">
    <location>
        <begin position="53"/>
        <end position="71"/>
    </location>
</feature>
<evidence type="ECO:0000256" key="1">
    <source>
        <dbReference type="SAM" id="Phobius"/>
    </source>
</evidence>
<keyword evidence="1" id="KW-0812">Transmembrane</keyword>
<dbReference type="AlphaFoldDB" id="A0A1I4DY18"/>
<proteinExistence type="predicted"/>
<dbReference type="EMBL" id="FOTF01000005">
    <property type="protein sequence ID" value="SFK98482.1"/>
    <property type="molecule type" value="Genomic_DNA"/>
</dbReference>
<organism evidence="2 3">
    <name type="scientific">Loktanella salsilacus</name>
    <dbReference type="NCBI Taxonomy" id="195913"/>
    <lineage>
        <taxon>Bacteria</taxon>
        <taxon>Pseudomonadati</taxon>
        <taxon>Pseudomonadota</taxon>
        <taxon>Alphaproteobacteria</taxon>
        <taxon>Rhodobacterales</taxon>
        <taxon>Roseobacteraceae</taxon>
        <taxon>Loktanella</taxon>
    </lineage>
</organism>
<feature type="transmembrane region" description="Helical" evidence="1">
    <location>
        <begin position="21"/>
        <end position="41"/>
    </location>
</feature>
<evidence type="ECO:0000313" key="2">
    <source>
        <dbReference type="EMBL" id="SFK98482.1"/>
    </source>
</evidence>
<dbReference type="RefSeq" id="WP_090187075.1">
    <property type="nucleotide sequence ID" value="NZ_CAXYBM010000015.1"/>
</dbReference>
<sequence>MAQGQRNTVFVNDTGLTTVELLAIGLSAVWVVAVGLFAFFMPAAPVGAGPLQILVLIMAVFLPVAMFWVAATAARTTRVMKDESARLQAAVDALRAAYVADRKSSAAAPTVEAKLNEIAQTARKTESTLATFTTSRDASKPKVTITSVRQVGSDNQATLALGTQAEDTAPPLPRIDFIRALNFPDNDKDVPGFDALRRALKDRTARQLVQAAQDVLTLLSQDGIYMDDLTPDRARPEVWRRFAMGERGRSMAALGGIRDRSSLALSAGRMREDTIFRDAAHHFLRLFDKGLVNFEPEASDEEIAQLADTRSARAFMVLGRVTGAFD</sequence>
<dbReference type="OrthoDB" id="7833467at2"/>
<dbReference type="STRING" id="195913.SAMN04488004_105180"/>
<protein>
    <submittedName>
        <fullName evidence="2">Uncharacterized protein</fullName>
    </submittedName>
</protein>
<accession>A0A1I4DY18</accession>
<keyword evidence="1" id="KW-0472">Membrane</keyword>
<keyword evidence="3" id="KW-1185">Reference proteome</keyword>
<evidence type="ECO:0000313" key="3">
    <source>
        <dbReference type="Proteomes" id="UP000199550"/>
    </source>
</evidence>
<keyword evidence="1" id="KW-1133">Transmembrane helix</keyword>